<feature type="region of interest" description="Disordered" evidence="9">
    <location>
        <begin position="1"/>
        <end position="32"/>
    </location>
</feature>
<dbReference type="GO" id="GO:0008270">
    <property type="term" value="F:zinc ion binding"/>
    <property type="evidence" value="ECO:0007669"/>
    <property type="project" value="UniProtKB-KW"/>
</dbReference>
<dbReference type="InterPro" id="IPR015947">
    <property type="entry name" value="PUA-like_sf"/>
</dbReference>
<proteinExistence type="predicted"/>
<organism evidence="12 13">
    <name type="scientific">Chara braunii</name>
    <name type="common">Braun's stonewort</name>
    <dbReference type="NCBI Taxonomy" id="69332"/>
    <lineage>
        <taxon>Eukaryota</taxon>
        <taxon>Viridiplantae</taxon>
        <taxon>Streptophyta</taxon>
        <taxon>Charophyceae</taxon>
        <taxon>Charales</taxon>
        <taxon>Characeae</taxon>
        <taxon>Chara</taxon>
    </lineage>
</organism>
<evidence type="ECO:0000256" key="5">
    <source>
        <dbReference type="ARBA" id="ARBA00023125"/>
    </source>
</evidence>
<dbReference type="InterPro" id="IPR047498">
    <property type="entry name" value="RING-HC_ORTHRUS_rpt1"/>
</dbReference>
<dbReference type="AlphaFoldDB" id="A0A388KHB3"/>
<dbReference type="Pfam" id="PF02182">
    <property type="entry name" value="SAD_SRA"/>
    <property type="match status" value="1"/>
</dbReference>
<evidence type="ECO:0000256" key="1">
    <source>
        <dbReference type="ARBA" id="ARBA00022679"/>
    </source>
</evidence>
<evidence type="ECO:0000259" key="10">
    <source>
        <dbReference type="PROSITE" id="PS50089"/>
    </source>
</evidence>
<dbReference type="GO" id="GO:0061630">
    <property type="term" value="F:ubiquitin protein ligase activity"/>
    <property type="evidence" value="ECO:0007669"/>
    <property type="project" value="TreeGrafter"/>
</dbReference>
<dbReference type="PANTHER" id="PTHR14140">
    <property type="entry name" value="E3 UBIQUITIN-PROTEIN LIGASE UHRF-RELATED"/>
    <property type="match status" value="1"/>
</dbReference>
<dbReference type="InterPro" id="IPR013083">
    <property type="entry name" value="Znf_RING/FYVE/PHD"/>
</dbReference>
<evidence type="ECO:0000256" key="2">
    <source>
        <dbReference type="ARBA" id="ARBA00022723"/>
    </source>
</evidence>
<feature type="domain" description="RING-type" evidence="10">
    <location>
        <begin position="522"/>
        <end position="580"/>
    </location>
</feature>
<dbReference type="InterPro" id="IPR003105">
    <property type="entry name" value="SRA_YDG"/>
</dbReference>
<comment type="subcellular location">
    <subcellularLocation>
        <location evidence="8">Nucleus</location>
    </subcellularLocation>
</comment>
<dbReference type="PANTHER" id="PTHR14140:SF27">
    <property type="entry name" value="OS04G0289800 PROTEIN"/>
    <property type="match status" value="1"/>
</dbReference>
<reference evidence="12 13" key="1">
    <citation type="journal article" date="2018" name="Cell">
        <title>The Chara Genome: Secondary Complexity and Implications for Plant Terrestrialization.</title>
        <authorList>
            <person name="Nishiyama T."/>
            <person name="Sakayama H."/>
            <person name="Vries J.D."/>
            <person name="Buschmann H."/>
            <person name="Saint-Marcoux D."/>
            <person name="Ullrich K.K."/>
            <person name="Haas F.B."/>
            <person name="Vanderstraeten L."/>
            <person name="Becker D."/>
            <person name="Lang D."/>
            <person name="Vosolsobe S."/>
            <person name="Rombauts S."/>
            <person name="Wilhelmsson P.K.I."/>
            <person name="Janitza P."/>
            <person name="Kern R."/>
            <person name="Heyl A."/>
            <person name="Rumpler F."/>
            <person name="Villalobos L.I.A.C."/>
            <person name="Clay J.M."/>
            <person name="Skokan R."/>
            <person name="Toyoda A."/>
            <person name="Suzuki Y."/>
            <person name="Kagoshima H."/>
            <person name="Schijlen E."/>
            <person name="Tajeshwar N."/>
            <person name="Catarino B."/>
            <person name="Hetherington A.J."/>
            <person name="Saltykova A."/>
            <person name="Bonnot C."/>
            <person name="Breuninger H."/>
            <person name="Symeonidi A."/>
            <person name="Radhakrishnan G.V."/>
            <person name="Van Nieuwerburgh F."/>
            <person name="Deforce D."/>
            <person name="Chang C."/>
            <person name="Karol K.G."/>
            <person name="Hedrich R."/>
            <person name="Ulvskov P."/>
            <person name="Glockner G."/>
            <person name="Delwiche C.F."/>
            <person name="Petrasek J."/>
            <person name="Van de Peer Y."/>
            <person name="Friml J."/>
            <person name="Beilby M."/>
            <person name="Dolan L."/>
            <person name="Kohara Y."/>
            <person name="Sugano S."/>
            <person name="Fujiyama A."/>
            <person name="Delaux P.-M."/>
            <person name="Quint M."/>
            <person name="TheiBen G."/>
            <person name="Hagemann M."/>
            <person name="Harholt J."/>
            <person name="Dunand C."/>
            <person name="Zachgo S."/>
            <person name="Langdale J."/>
            <person name="Maumus F."/>
            <person name="Straeten D.V.D."/>
            <person name="Gould S.B."/>
            <person name="Rensing S.A."/>
        </authorList>
    </citation>
    <scope>NUCLEOTIDE SEQUENCE [LARGE SCALE GENOMIC DNA]</scope>
    <source>
        <strain evidence="12 13">S276</strain>
    </source>
</reference>
<dbReference type="Gene3D" id="2.30.280.10">
    <property type="entry name" value="SRA-YDG"/>
    <property type="match status" value="1"/>
</dbReference>
<dbReference type="Gramene" id="GBG69429">
    <property type="protein sequence ID" value="GBG69429"/>
    <property type="gene ID" value="CBR_g4123"/>
</dbReference>
<dbReference type="PROSITE" id="PS51015">
    <property type="entry name" value="YDG"/>
    <property type="match status" value="1"/>
</dbReference>
<dbReference type="FunFam" id="2.30.280.10:FF:000002">
    <property type="entry name" value="E3 ubiquitin-protein ligase ORTHRUS 2"/>
    <property type="match status" value="1"/>
</dbReference>
<keyword evidence="3 7" id="KW-0863">Zinc-finger</keyword>
<dbReference type="PROSITE" id="PS00518">
    <property type="entry name" value="ZF_RING_1"/>
    <property type="match status" value="1"/>
</dbReference>
<dbReference type="Proteomes" id="UP000265515">
    <property type="component" value="Unassembled WGS sequence"/>
</dbReference>
<dbReference type="GO" id="GO:0005634">
    <property type="term" value="C:nucleus"/>
    <property type="evidence" value="ECO:0007669"/>
    <property type="project" value="UniProtKB-SubCell"/>
</dbReference>
<comment type="caution">
    <text evidence="12">The sequence shown here is derived from an EMBL/GenBank/DDBJ whole genome shotgun (WGS) entry which is preliminary data.</text>
</comment>
<dbReference type="OrthoDB" id="2270193at2759"/>
<evidence type="ECO:0000256" key="8">
    <source>
        <dbReference type="PROSITE-ProRule" id="PRU00358"/>
    </source>
</evidence>
<keyword evidence="1" id="KW-0808">Transferase</keyword>
<feature type="compositionally biased region" description="Basic and acidic residues" evidence="9">
    <location>
        <begin position="604"/>
        <end position="613"/>
    </location>
</feature>
<dbReference type="GO" id="GO:0003677">
    <property type="term" value="F:DNA binding"/>
    <property type="evidence" value="ECO:0007669"/>
    <property type="project" value="UniProtKB-KW"/>
</dbReference>
<dbReference type="GO" id="GO:0016567">
    <property type="term" value="P:protein ubiquitination"/>
    <property type="evidence" value="ECO:0007669"/>
    <property type="project" value="UniProtKB-ARBA"/>
</dbReference>
<dbReference type="InterPro" id="IPR001841">
    <property type="entry name" value="Znf_RING"/>
</dbReference>
<protein>
    <recommendedName>
        <fullName evidence="14">RING-type E3 ubiquitin transferase</fullName>
    </recommendedName>
</protein>
<dbReference type="SUPFAM" id="SSF88697">
    <property type="entry name" value="PUA domain-like"/>
    <property type="match status" value="1"/>
</dbReference>
<accession>A0A388KHB3</accession>
<dbReference type="InterPro" id="IPR045134">
    <property type="entry name" value="UHRF1/2-like"/>
</dbReference>
<evidence type="ECO:0000259" key="11">
    <source>
        <dbReference type="PROSITE" id="PS51015"/>
    </source>
</evidence>
<evidence type="ECO:0000256" key="7">
    <source>
        <dbReference type="PROSITE-ProRule" id="PRU00175"/>
    </source>
</evidence>
<dbReference type="PROSITE" id="PS50089">
    <property type="entry name" value="ZF_RING_2"/>
    <property type="match status" value="2"/>
</dbReference>
<evidence type="ECO:0000256" key="4">
    <source>
        <dbReference type="ARBA" id="ARBA00022833"/>
    </source>
</evidence>
<feature type="domain" description="RING-type" evidence="10">
    <location>
        <begin position="147"/>
        <end position="186"/>
    </location>
</feature>
<evidence type="ECO:0000256" key="6">
    <source>
        <dbReference type="ARBA" id="ARBA00023242"/>
    </source>
</evidence>
<dbReference type="SMART" id="SM00466">
    <property type="entry name" value="SRA"/>
    <property type="match status" value="1"/>
</dbReference>
<keyword evidence="5" id="KW-0238">DNA-binding</keyword>
<dbReference type="InterPro" id="IPR018957">
    <property type="entry name" value="Znf_C3HC4_RING-type"/>
</dbReference>
<evidence type="ECO:0000313" key="12">
    <source>
        <dbReference type="EMBL" id="GBG69429.1"/>
    </source>
</evidence>
<dbReference type="STRING" id="69332.A0A388KHB3"/>
<dbReference type="Pfam" id="PF13445">
    <property type="entry name" value="zf-RING_UBOX"/>
    <property type="match status" value="1"/>
</dbReference>
<evidence type="ECO:0000256" key="3">
    <source>
        <dbReference type="ARBA" id="ARBA00022771"/>
    </source>
</evidence>
<gene>
    <name evidence="12" type="ORF">CBR_g4123</name>
</gene>
<dbReference type="InterPro" id="IPR036987">
    <property type="entry name" value="SRA-YDG_sf"/>
</dbReference>
<dbReference type="CDD" id="cd23138">
    <property type="entry name" value="RING-HC_ORTHRUS_rpt1"/>
    <property type="match status" value="1"/>
</dbReference>
<name>A0A388KHB3_CHABU</name>
<dbReference type="SUPFAM" id="SSF57850">
    <property type="entry name" value="RING/U-box"/>
    <property type="match status" value="2"/>
</dbReference>
<feature type="region of interest" description="Disordered" evidence="9">
    <location>
        <begin position="66"/>
        <end position="128"/>
    </location>
</feature>
<feature type="region of interest" description="Disordered" evidence="9">
    <location>
        <begin position="984"/>
        <end position="1068"/>
    </location>
</feature>
<dbReference type="SMART" id="SM00184">
    <property type="entry name" value="RING"/>
    <property type="match status" value="2"/>
</dbReference>
<dbReference type="Pfam" id="PF00097">
    <property type="entry name" value="zf-C3HC4"/>
    <property type="match status" value="1"/>
</dbReference>
<dbReference type="EMBL" id="BFEA01000114">
    <property type="protein sequence ID" value="GBG69429.1"/>
    <property type="molecule type" value="Genomic_DNA"/>
</dbReference>
<keyword evidence="4" id="KW-0862">Zinc</keyword>
<keyword evidence="13" id="KW-1185">Reference proteome</keyword>
<dbReference type="GO" id="GO:0044027">
    <property type="term" value="P:negative regulation of gene expression via chromosomal CpG island methylation"/>
    <property type="evidence" value="ECO:0007669"/>
    <property type="project" value="TreeGrafter"/>
</dbReference>
<dbReference type="Gene3D" id="3.30.40.10">
    <property type="entry name" value="Zinc/RING finger domain, C3HC4 (zinc finger)"/>
    <property type="match status" value="2"/>
</dbReference>
<keyword evidence="6 8" id="KW-0539">Nucleus</keyword>
<dbReference type="InterPro" id="IPR027370">
    <property type="entry name" value="Znf-RING_euk"/>
</dbReference>
<dbReference type="InterPro" id="IPR017907">
    <property type="entry name" value="Znf_RING_CS"/>
</dbReference>
<feature type="domain" description="YDG" evidence="11">
    <location>
        <begin position="282"/>
        <end position="430"/>
    </location>
</feature>
<evidence type="ECO:0000256" key="9">
    <source>
        <dbReference type="SAM" id="MobiDB-lite"/>
    </source>
</evidence>
<feature type="compositionally biased region" description="Basic and acidic residues" evidence="9">
    <location>
        <begin position="662"/>
        <end position="687"/>
    </location>
</feature>
<feature type="compositionally biased region" description="Basic and acidic residues" evidence="9">
    <location>
        <begin position="1031"/>
        <end position="1043"/>
    </location>
</feature>
<sequence length="1087" mass="118315">MADWQCPDCSLPADSASRPTIPLSVSGQGNGVSEGGLVAQILAIQNDPSLTEEEKAKRRQKLMCAGMKAVGKDADPMQGSIPSEKRKRRNVNDDDDKENDGDRAAKKRKNSGNVAKHVTPLGESNGDVNNARTSNATLDAFDENLKCSFCINLCDRPVTTPCGHNFCLKCFEKWISQGKRTCVRCRASLDRFASNFRINSALVIAIRMAKKAAEARATGGGGEARTATPRVYHNIENASRPDKAFTTERACKPGKANACSGRIFVTSPADHFGPITPEFDPERKTGVLVGESWEDRMECRQWGAHLPHVAGIAGQSEVGAQSICLSGGYVDDEDHGEWFLYTGSGGRDLSGNKRTNNVQSFDQDFAKLNQALLVSCRKGLPLRVIRSHKEKRSAYAPITGVRYDGIYRIEKCWRKKGDQGTLMCRYLVVRCDNAPAPWLSDEQGDRPRPLPVVPELKAAQDITQRKGQAAWDWKEDQQEWGWVTPPPRSRFEGGGARPKKTEGAIRKKELSFHKRLLKEFGCGICKSVLQSPLCTPCGHNFCKPCLEYLFLGLEDVRVRGRPGGRTLRAQRVAKPCPTCKADLAEYLVNPQVNHEMEGIIRALSRSDAEKPDAAGEGNDDDEATEDKSAAGDYPEITPSSAELGIIDGSVELDRGEDDDVKDSEAEVGRQDWLEKESAEPTRLKRMKREHESEISHCVLVNQQSRNDCDLAVEITPKEDVAAEGKLQEQAVQRIGCGTSAASDPYGDGSLNTAVVGQAGAGPTEAMASAKEAASPLSPPEVITEEAVLRETGGQSTTKQEDQRSLSEREGLLKLLQEYPAFERGLLEGMLADQEGDIKTVTAMVHAMMKVNTAPRNVVRGSDASGCPSDPSAVAGGVPTSLSGPAARHLSVPEPGACPPVLGRARLNTVEGRGGRGRKGRNAKNNRSLSCVHGDENCPPGGVDVFDVDVFVNCEEDKENIFRSANGALSPNGRAPDVLQMRASNRRVGGVDKGSNMQVLDPRENKRRTRGSLFADAEEQKKERNARKRSRESKFGKEGSESENPRTPPGRVLPSRLPKGSRPVQSSPLAVLNNIRHTIEIDSDGDFQ</sequence>
<keyword evidence="2" id="KW-0479">Metal-binding</keyword>
<evidence type="ECO:0000313" key="13">
    <source>
        <dbReference type="Proteomes" id="UP000265515"/>
    </source>
</evidence>
<feature type="region of interest" description="Disordered" evidence="9">
    <location>
        <begin position="604"/>
        <end position="687"/>
    </location>
</feature>
<evidence type="ECO:0008006" key="14">
    <source>
        <dbReference type="Google" id="ProtNLM"/>
    </source>
</evidence>